<proteinExistence type="predicted"/>
<protein>
    <submittedName>
        <fullName evidence="1">Uncharacterized protein</fullName>
    </submittedName>
</protein>
<comment type="caution">
    <text evidence="1">The sequence shown here is derived from an EMBL/GenBank/DDBJ whole genome shotgun (WGS) entry which is preliminary data.</text>
</comment>
<dbReference type="Proteomes" id="UP001157502">
    <property type="component" value="Chromosome 4"/>
</dbReference>
<evidence type="ECO:0000313" key="1">
    <source>
        <dbReference type="EMBL" id="KAJ8012586.1"/>
    </source>
</evidence>
<accession>A0ACC2H9L0</accession>
<gene>
    <name evidence="1" type="ORF">DPEC_G00044400</name>
</gene>
<name>A0ACC2H9L0_DALPE</name>
<organism evidence="1 2">
    <name type="scientific">Dallia pectoralis</name>
    <name type="common">Alaska blackfish</name>
    <dbReference type="NCBI Taxonomy" id="75939"/>
    <lineage>
        <taxon>Eukaryota</taxon>
        <taxon>Metazoa</taxon>
        <taxon>Chordata</taxon>
        <taxon>Craniata</taxon>
        <taxon>Vertebrata</taxon>
        <taxon>Euteleostomi</taxon>
        <taxon>Actinopterygii</taxon>
        <taxon>Neopterygii</taxon>
        <taxon>Teleostei</taxon>
        <taxon>Protacanthopterygii</taxon>
        <taxon>Esociformes</taxon>
        <taxon>Umbridae</taxon>
        <taxon>Dallia</taxon>
    </lineage>
</organism>
<sequence>MLQSIFSNHLSINTTWTGVGDACFRDTFLETIVQRAIRKNMANQDVTDDAVQVNVTRYPKGASDREGGKRLGTAEGDPQLTP</sequence>
<evidence type="ECO:0000313" key="2">
    <source>
        <dbReference type="Proteomes" id="UP001157502"/>
    </source>
</evidence>
<reference evidence="1" key="1">
    <citation type="submission" date="2021-05" db="EMBL/GenBank/DDBJ databases">
        <authorList>
            <person name="Pan Q."/>
            <person name="Jouanno E."/>
            <person name="Zahm M."/>
            <person name="Klopp C."/>
            <person name="Cabau C."/>
            <person name="Louis A."/>
            <person name="Berthelot C."/>
            <person name="Parey E."/>
            <person name="Roest Crollius H."/>
            <person name="Montfort J."/>
            <person name="Robinson-Rechavi M."/>
            <person name="Bouchez O."/>
            <person name="Lampietro C."/>
            <person name="Lopez Roques C."/>
            <person name="Donnadieu C."/>
            <person name="Postlethwait J."/>
            <person name="Bobe J."/>
            <person name="Dillon D."/>
            <person name="Chandos A."/>
            <person name="von Hippel F."/>
            <person name="Guiguen Y."/>
        </authorList>
    </citation>
    <scope>NUCLEOTIDE SEQUENCE</scope>
    <source>
        <strain evidence="1">YG-Jan2019</strain>
    </source>
</reference>
<dbReference type="EMBL" id="CM055731">
    <property type="protein sequence ID" value="KAJ8012586.1"/>
    <property type="molecule type" value="Genomic_DNA"/>
</dbReference>
<keyword evidence="2" id="KW-1185">Reference proteome</keyword>